<comment type="caution">
    <text evidence="2">The sequence shown here is derived from an EMBL/GenBank/DDBJ whole genome shotgun (WGS) entry which is preliminary data.</text>
</comment>
<evidence type="ECO:0000256" key="1">
    <source>
        <dbReference type="SAM" id="MobiDB-lite"/>
    </source>
</evidence>
<evidence type="ECO:0000313" key="3">
    <source>
        <dbReference type="Proteomes" id="UP001219525"/>
    </source>
</evidence>
<evidence type="ECO:0000313" key="2">
    <source>
        <dbReference type="EMBL" id="KAJ7230756.1"/>
    </source>
</evidence>
<dbReference type="EMBL" id="JARJCW010000001">
    <property type="protein sequence ID" value="KAJ7230756.1"/>
    <property type="molecule type" value="Genomic_DNA"/>
</dbReference>
<keyword evidence="3" id="KW-1185">Reference proteome</keyword>
<gene>
    <name evidence="2" type="ORF">GGX14DRAFT_554241</name>
</gene>
<sequence>MTLLFLYLRSPRSARCAPHQQPRCAPVPLVAHPGSRPLPHIAPGLAPCAHTDRASHASRTPRLATACAARPDSHLSPHTAQTARGFSHPAVPRRTLRPAPLLPACPSFCPCLPRRRTPRRAPMPHPIQAHPAHYARNVPPHTANVGCMPAARLRTQCLALHAAHAV</sequence>
<feature type="region of interest" description="Disordered" evidence="1">
    <location>
        <begin position="72"/>
        <end position="91"/>
    </location>
</feature>
<organism evidence="2 3">
    <name type="scientific">Mycena pura</name>
    <dbReference type="NCBI Taxonomy" id="153505"/>
    <lineage>
        <taxon>Eukaryota</taxon>
        <taxon>Fungi</taxon>
        <taxon>Dikarya</taxon>
        <taxon>Basidiomycota</taxon>
        <taxon>Agaricomycotina</taxon>
        <taxon>Agaricomycetes</taxon>
        <taxon>Agaricomycetidae</taxon>
        <taxon>Agaricales</taxon>
        <taxon>Marasmiineae</taxon>
        <taxon>Mycenaceae</taxon>
        <taxon>Mycena</taxon>
    </lineage>
</organism>
<dbReference type="AlphaFoldDB" id="A0AAD6YVV1"/>
<dbReference type="Proteomes" id="UP001219525">
    <property type="component" value="Unassembled WGS sequence"/>
</dbReference>
<proteinExistence type="predicted"/>
<name>A0AAD6YVV1_9AGAR</name>
<reference evidence="2" key="1">
    <citation type="submission" date="2023-03" db="EMBL/GenBank/DDBJ databases">
        <title>Massive genome expansion in bonnet fungi (Mycena s.s.) driven by repeated elements and novel gene families across ecological guilds.</title>
        <authorList>
            <consortium name="Lawrence Berkeley National Laboratory"/>
            <person name="Harder C.B."/>
            <person name="Miyauchi S."/>
            <person name="Viragh M."/>
            <person name="Kuo A."/>
            <person name="Thoen E."/>
            <person name="Andreopoulos B."/>
            <person name="Lu D."/>
            <person name="Skrede I."/>
            <person name="Drula E."/>
            <person name="Henrissat B."/>
            <person name="Morin E."/>
            <person name="Kohler A."/>
            <person name="Barry K."/>
            <person name="LaButti K."/>
            <person name="Morin E."/>
            <person name="Salamov A."/>
            <person name="Lipzen A."/>
            <person name="Mereny Z."/>
            <person name="Hegedus B."/>
            <person name="Baldrian P."/>
            <person name="Stursova M."/>
            <person name="Weitz H."/>
            <person name="Taylor A."/>
            <person name="Grigoriev I.V."/>
            <person name="Nagy L.G."/>
            <person name="Martin F."/>
            <person name="Kauserud H."/>
        </authorList>
    </citation>
    <scope>NUCLEOTIDE SEQUENCE</scope>
    <source>
        <strain evidence="2">9144</strain>
    </source>
</reference>
<protein>
    <submittedName>
        <fullName evidence="2">Uncharacterized protein</fullName>
    </submittedName>
</protein>
<accession>A0AAD6YVV1</accession>